<proteinExistence type="predicted"/>
<name>A0A485APZ3_KLUCR</name>
<dbReference type="EMBL" id="CAADJD010000018">
    <property type="protein sequence ID" value="VFS63045.1"/>
    <property type="molecule type" value="Genomic_DNA"/>
</dbReference>
<evidence type="ECO:0000313" key="1">
    <source>
        <dbReference type="EMBL" id="VFS63045.1"/>
    </source>
</evidence>
<dbReference type="Proteomes" id="UP000401081">
    <property type="component" value="Unassembled WGS sequence"/>
</dbReference>
<evidence type="ECO:0000313" key="2">
    <source>
        <dbReference type="Proteomes" id="UP000401081"/>
    </source>
</evidence>
<accession>A0A485APZ3</accession>
<reference evidence="1 2" key="1">
    <citation type="submission" date="2019-03" db="EMBL/GenBank/DDBJ databases">
        <authorList>
            <consortium name="Pathogen Informatics"/>
        </authorList>
    </citation>
    <scope>NUCLEOTIDE SEQUENCE [LARGE SCALE GENOMIC DNA]</scope>
    <source>
        <strain evidence="1 2">NCTC12993</strain>
    </source>
</reference>
<protein>
    <submittedName>
        <fullName evidence="1">Uncharacterized protein</fullName>
    </submittedName>
</protein>
<sequence length="152" mass="16458">MMTVLKGPAWAGINHAHHRGNVNFIRDNPRFTFQVEQLTAAANAVTGVLANGRIEVDINLLPGVDAITASCSSLSMTLASIFYLSSRLSIDLSPVKIVNHFTVTSLRMRFLKLGDWAANFCSLSLSSAIHPLAVARASIQVVKIHRTVGYLA</sequence>
<dbReference type="AlphaFoldDB" id="A0A485APZ3"/>
<keyword evidence="2" id="KW-1185">Reference proteome</keyword>
<gene>
    <name evidence="1" type="ORF">NCTC12993_02440</name>
</gene>
<organism evidence="1 2">
    <name type="scientific">Kluyvera cryocrescens</name>
    <name type="common">Kluyvera citrophila</name>
    <dbReference type="NCBI Taxonomy" id="580"/>
    <lineage>
        <taxon>Bacteria</taxon>
        <taxon>Pseudomonadati</taxon>
        <taxon>Pseudomonadota</taxon>
        <taxon>Gammaproteobacteria</taxon>
        <taxon>Enterobacterales</taxon>
        <taxon>Enterobacteriaceae</taxon>
        <taxon>Kluyvera</taxon>
    </lineage>
</organism>